<gene>
    <name evidence="2" type="ORF">LKD81_01745</name>
</gene>
<name>A0AAE3E805_9FIRM</name>
<dbReference type="SUPFAM" id="SSF56784">
    <property type="entry name" value="HAD-like"/>
    <property type="match status" value="1"/>
</dbReference>
<dbReference type="Gene3D" id="3.40.50.1000">
    <property type="entry name" value="HAD superfamily/HAD-like"/>
    <property type="match status" value="1"/>
</dbReference>
<dbReference type="SFLD" id="SFLDS00003">
    <property type="entry name" value="Haloacid_Dehalogenase"/>
    <property type="match status" value="1"/>
</dbReference>
<comment type="caution">
    <text evidence="2">The sequence shown here is derived from an EMBL/GenBank/DDBJ whole genome shotgun (WGS) entry which is preliminary data.</text>
</comment>
<sequence>MITTLLFDLDGTLLPMDTEVFTKHYFSLLVQKLAPYGYEAKPLIGAVLAGIEAMAVNDGSVTNEEAFWNCFASLLGEQTREQIPVFEDFYANEFQQVKVSCGYNPMAKQVIELAKQKGLRTILATNPIFPSIATESRIRWAGLQPEDFELYTTYEDQYYCKPNVRYYEEILKAKNLKPEECMMIGNDVVEDLVAAELGIRVFLLTDCLINKKQADISEWEHGGFPELYRIIECASARR</sequence>
<dbReference type="InterPro" id="IPR051540">
    <property type="entry name" value="S-2-haloacid_dehalogenase"/>
</dbReference>
<evidence type="ECO:0000313" key="3">
    <source>
        <dbReference type="Proteomes" id="UP001198182"/>
    </source>
</evidence>
<keyword evidence="1 2" id="KW-0378">Hydrolase</keyword>
<dbReference type="AlphaFoldDB" id="A0AAE3E805"/>
<protein>
    <submittedName>
        <fullName evidence="2">HAD family hydrolase</fullName>
    </submittedName>
</protein>
<proteinExistence type="predicted"/>
<accession>A0AAE3E805</accession>
<evidence type="ECO:0000313" key="2">
    <source>
        <dbReference type="EMBL" id="MCC2229725.1"/>
    </source>
</evidence>
<dbReference type="PANTHER" id="PTHR43316:SF3">
    <property type="entry name" value="HALOACID DEHALOGENASE, TYPE II (AFU_ORTHOLOGUE AFUA_2G07750)-RELATED"/>
    <property type="match status" value="1"/>
</dbReference>
<dbReference type="Pfam" id="PF00702">
    <property type="entry name" value="Hydrolase"/>
    <property type="match status" value="1"/>
</dbReference>
<dbReference type="InterPro" id="IPR023214">
    <property type="entry name" value="HAD_sf"/>
</dbReference>
<evidence type="ECO:0000256" key="1">
    <source>
        <dbReference type="ARBA" id="ARBA00022801"/>
    </source>
</evidence>
<dbReference type="Proteomes" id="UP001198182">
    <property type="component" value="Unassembled WGS sequence"/>
</dbReference>
<dbReference type="RefSeq" id="WP_308452513.1">
    <property type="nucleotide sequence ID" value="NZ_JAJEQR010000004.1"/>
</dbReference>
<organism evidence="2 3">
    <name type="scientific">Hominifimenecus microfluidus</name>
    <dbReference type="NCBI Taxonomy" id="2885348"/>
    <lineage>
        <taxon>Bacteria</taxon>
        <taxon>Bacillati</taxon>
        <taxon>Bacillota</taxon>
        <taxon>Clostridia</taxon>
        <taxon>Lachnospirales</taxon>
        <taxon>Lachnospiraceae</taxon>
        <taxon>Hominifimenecus</taxon>
    </lineage>
</organism>
<dbReference type="EMBL" id="JAJEQR010000004">
    <property type="protein sequence ID" value="MCC2229725.1"/>
    <property type="molecule type" value="Genomic_DNA"/>
</dbReference>
<dbReference type="InterPro" id="IPR036412">
    <property type="entry name" value="HAD-like_sf"/>
</dbReference>
<keyword evidence="3" id="KW-1185">Reference proteome</keyword>
<dbReference type="GO" id="GO:0016787">
    <property type="term" value="F:hydrolase activity"/>
    <property type="evidence" value="ECO:0007669"/>
    <property type="project" value="UniProtKB-KW"/>
</dbReference>
<dbReference type="SFLD" id="SFLDG01129">
    <property type="entry name" value="C1.5:_HAD__Beta-PGM__Phosphata"/>
    <property type="match status" value="1"/>
</dbReference>
<reference evidence="2" key="1">
    <citation type="submission" date="2021-10" db="EMBL/GenBank/DDBJ databases">
        <title>Anaerobic single-cell dispensing facilitates the cultivation of human gut bacteria.</title>
        <authorList>
            <person name="Afrizal A."/>
        </authorList>
    </citation>
    <scope>NUCLEOTIDE SEQUENCE</scope>
    <source>
        <strain evidence="2">CLA-AA-H215</strain>
    </source>
</reference>
<dbReference type="PANTHER" id="PTHR43316">
    <property type="entry name" value="HYDROLASE, HALOACID DELAHOGENASE-RELATED"/>
    <property type="match status" value="1"/>
</dbReference>